<dbReference type="EMBL" id="CP053881">
    <property type="protein sequence ID" value="QWL62423.1"/>
    <property type="molecule type" value="Genomic_DNA"/>
</dbReference>
<dbReference type="AlphaFoldDB" id="A0ABD7EN36"/>
<accession>A0ABD7EN36</accession>
<evidence type="ECO:0000313" key="1">
    <source>
        <dbReference type="EMBL" id="QQB20512.1"/>
    </source>
</evidence>
<proteinExistence type="predicted"/>
<gene>
    <name evidence="2" type="ORF">HQ399_09240</name>
    <name evidence="1" type="ORF">I6H43_02945</name>
</gene>
<dbReference type="RefSeq" id="WP_167335513.1">
    <property type="nucleotide sequence ID" value="NZ_CAWMFX010000057.1"/>
</dbReference>
<reference evidence="1 3" key="2">
    <citation type="submission" date="2020-12" db="EMBL/GenBank/DDBJ databases">
        <title>FDA dAtabase for Regulatory Grade micrObial Sequences (FDA-ARGOS): Supporting development and validation of Infectious Disease Dx tests.</title>
        <authorList>
            <person name="Sproer C."/>
            <person name="Gronow S."/>
            <person name="Severitt S."/>
            <person name="Schroder I."/>
            <person name="Tallon L."/>
            <person name="Sadzewicz L."/>
            <person name="Zhao X."/>
            <person name="Boylan J."/>
            <person name="Ott S."/>
            <person name="Bowen H."/>
            <person name="Vavikolanu K."/>
            <person name="Mehta A."/>
            <person name="Aluvathingal J."/>
            <person name="Nadendla S."/>
            <person name="Lowell S."/>
            <person name="Myers T."/>
            <person name="Yan Y."/>
            <person name="Sichtig H."/>
        </authorList>
    </citation>
    <scope>NUCLEOTIDE SEQUENCE [LARGE SCALE GENOMIC DNA]</scope>
    <source>
        <strain evidence="1 3">FDAARGOS_986</strain>
    </source>
</reference>
<dbReference type="GeneID" id="69550207"/>
<organism evidence="2 4">
    <name type="scientific">Aeromonas jandaei</name>
    <dbReference type="NCBI Taxonomy" id="650"/>
    <lineage>
        <taxon>Bacteria</taxon>
        <taxon>Pseudomonadati</taxon>
        <taxon>Pseudomonadota</taxon>
        <taxon>Gammaproteobacteria</taxon>
        <taxon>Aeromonadales</taxon>
        <taxon>Aeromonadaceae</taxon>
        <taxon>Aeromonas</taxon>
    </lineage>
</organism>
<dbReference type="Proteomes" id="UP000595481">
    <property type="component" value="Chromosome"/>
</dbReference>
<reference evidence="2" key="1">
    <citation type="submission" date="2020-05" db="EMBL/GenBank/DDBJ databases">
        <authorList>
            <person name="Liao W."/>
            <person name="He Y."/>
            <person name="Tan R."/>
            <person name="He X."/>
            <person name="Yang Z."/>
        </authorList>
    </citation>
    <scope>NUCLEOTIDE SEQUENCE</scope>
    <source>
        <strain evidence="2">4608</strain>
    </source>
</reference>
<protein>
    <submittedName>
        <fullName evidence="2">Uncharacterized protein</fullName>
    </submittedName>
</protein>
<keyword evidence="3" id="KW-1185">Reference proteome</keyword>
<dbReference type="Proteomes" id="UP000679312">
    <property type="component" value="Chromosome"/>
</dbReference>
<sequence>MNQTTDFTPLIPLYPVPHDNSCTPQGEEEELVIQLDVIDLAEPDDDY</sequence>
<dbReference type="EMBL" id="CP066092">
    <property type="protein sequence ID" value="QQB20512.1"/>
    <property type="molecule type" value="Genomic_DNA"/>
</dbReference>
<evidence type="ECO:0000313" key="3">
    <source>
        <dbReference type="Proteomes" id="UP000595481"/>
    </source>
</evidence>
<evidence type="ECO:0000313" key="2">
    <source>
        <dbReference type="EMBL" id="QWL62423.1"/>
    </source>
</evidence>
<evidence type="ECO:0000313" key="4">
    <source>
        <dbReference type="Proteomes" id="UP000679312"/>
    </source>
</evidence>
<reference evidence="2 4" key="3">
    <citation type="journal article" date="2021" name="Front. Microbiol.">
        <title>Prevalence and Genetic Analysis of Chromosomal mcr-3/7 in Aeromonas From U.S. Animal-Derived Samples.</title>
        <authorList>
            <person name="Wang Y."/>
            <person name="Hou N."/>
            <person name="Rasooly R."/>
            <person name="Gu Y."/>
            <person name="He X."/>
        </authorList>
    </citation>
    <scope>NUCLEOTIDE SEQUENCE [LARGE SCALE GENOMIC DNA]</scope>
    <source>
        <strain evidence="2 4">4608</strain>
    </source>
</reference>
<name>A0ABD7EN36_AERJA</name>